<keyword evidence="2" id="KW-1185">Reference proteome</keyword>
<dbReference type="InterPro" id="IPR026950">
    <property type="entry name" value="Caps_assemb_Wzi"/>
</dbReference>
<gene>
    <name evidence="1" type="ORF">SAMN06265173_11544</name>
</gene>
<dbReference type="InterPro" id="IPR038636">
    <property type="entry name" value="Wzi_sf"/>
</dbReference>
<dbReference type="Proteomes" id="UP000316030">
    <property type="component" value="Unassembled WGS sequence"/>
</dbReference>
<evidence type="ECO:0000313" key="2">
    <source>
        <dbReference type="Proteomes" id="UP000316030"/>
    </source>
</evidence>
<reference evidence="1 2" key="1">
    <citation type="submission" date="2017-05" db="EMBL/GenBank/DDBJ databases">
        <authorList>
            <person name="Varghese N."/>
            <person name="Submissions S."/>
        </authorList>
    </citation>
    <scope>NUCLEOTIDE SEQUENCE [LARGE SCALE GENOMIC DNA]</scope>
    <source>
        <strain evidence="1 2">DSM 29506</strain>
    </source>
</reference>
<dbReference type="RefSeq" id="WP_185959010.1">
    <property type="nucleotide sequence ID" value="NZ_FXTO01000015.1"/>
</dbReference>
<dbReference type="Pfam" id="PF14052">
    <property type="entry name" value="Caps_assemb_Wzi"/>
    <property type="match status" value="1"/>
</dbReference>
<accession>A0A521EAD7</accession>
<proteinExistence type="predicted"/>
<organism evidence="1 2">
    <name type="scientific">Thalassovita litoralis</name>
    <dbReference type="NCBI Taxonomy" id="1010611"/>
    <lineage>
        <taxon>Bacteria</taxon>
        <taxon>Pseudomonadati</taxon>
        <taxon>Pseudomonadota</taxon>
        <taxon>Alphaproteobacteria</taxon>
        <taxon>Rhodobacterales</taxon>
        <taxon>Roseobacteraceae</taxon>
        <taxon>Thalassovita</taxon>
    </lineage>
</organism>
<dbReference type="Gene3D" id="2.40.160.130">
    <property type="entry name" value="Capsule assembly protein Wzi"/>
    <property type="match status" value="1"/>
</dbReference>
<sequence length="415" mass="44696">MARFMNKGGLPAVLGISLLTVWSASTVYAQEGVLSTDAWLVLRSDKVLGQRERFGTLSETAAGVGVGYSLGSMSSRFVLNFDDENDLTLDGSFIQYTAGIATFGVGAVDRHWSYSPRTSLILSSNARPTASVYMKLDADEAPRARFLSWMGPWSFEFFNGVTESSVNPDDSMVMGMRLTMAPVAGLELEFVRTAHWGGSGYDSGWSGFTDALFANTNEGSAANIDQLAGIGFSYKLPETIAPIRLYGQIIGEDEAGGLPNCFMHLAGLEWTGAISGRPTVLGLEYVDTRIKRTSGGYCGPNTAYNNNTYQYTNDDVVMGAPIDTEGTSLEVFGVTQLSPILNLDYSLGYVVVNDANWGGHRLSSTREEGWTGSVGLSWQRDALQIRGGLSYQEFDLDRADIPSGVSVGVAASMSF</sequence>
<dbReference type="EMBL" id="FXTO01000015">
    <property type="protein sequence ID" value="SMO80896.1"/>
    <property type="molecule type" value="Genomic_DNA"/>
</dbReference>
<name>A0A521EAD7_9RHOB</name>
<protein>
    <submittedName>
        <fullName evidence="1">Capsule assembly protein Wzi</fullName>
    </submittedName>
</protein>
<evidence type="ECO:0000313" key="1">
    <source>
        <dbReference type="EMBL" id="SMO80896.1"/>
    </source>
</evidence>
<dbReference type="AlphaFoldDB" id="A0A521EAD7"/>